<evidence type="ECO:0000313" key="1">
    <source>
        <dbReference type="EMBL" id="KYN07421.1"/>
    </source>
</evidence>
<accession>A0A195D3I8</accession>
<keyword evidence="2" id="KW-1185">Reference proteome</keyword>
<gene>
    <name evidence="1" type="ORF">ALC62_01623</name>
</gene>
<dbReference type="Proteomes" id="UP000078542">
    <property type="component" value="Unassembled WGS sequence"/>
</dbReference>
<name>A0A195D3I8_9HYME</name>
<proteinExistence type="predicted"/>
<evidence type="ECO:0000313" key="2">
    <source>
        <dbReference type="Proteomes" id="UP000078542"/>
    </source>
</evidence>
<dbReference type="EMBL" id="KQ976885">
    <property type="protein sequence ID" value="KYN07421.1"/>
    <property type="molecule type" value="Genomic_DNA"/>
</dbReference>
<reference evidence="1 2" key="1">
    <citation type="submission" date="2016-03" db="EMBL/GenBank/DDBJ databases">
        <title>Cyphomyrmex costatus WGS genome.</title>
        <authorList>
            <person name="Nygaard S."/>
            <person name="Hu H."/>
            <person name="Boomsma J."/>
            <person name="Zhang G."/>
        </authorList>
    </citation>
    <scope>NUCLEOTIDE SEQUENCE [LARGE SCALE GENOMIC DNA]</scope>
    <source>
        <strain evidence="1">MS0001</strain>
        <tissue evidence="1">Whole body</tissue>
    </source>
</reference>
<sequence>MTSIAADIRRCNKYENNNLYNRTTTSSNDQQLYKFRFTHIDNYHSLILTIMAGATKLFRVHERFLACGDEPFPNKVRSLSAHDERVRPLPKLSIVYRDKTDTLALLGTRHTGRSLESRIKSVRSTFDNCVKDFTVEVYVFCYLIHIINIVRGFRNVAIIFST</sequence>
<organism evidence="1 2">
    <name type="scientific">Cyphomyrmex costatus</name>
    <dbReference type="NCBI Taxonomy" id="456900"/>
    <lineage>
        <taxon>Eukaryota</taxon>
        <taxon>Metazoa</taxon>
        <taxon>Ecdysozoa</taxon>
        <taxon>Arthropoda</taxon>
        <taxon>Hexapoda</taxon>
        <taxon>Insecta</taxon>
        <taxon>Pterygota</taxon>
        <taxon>Neoptera</taxon>
        <taxon>Endopterygota</taxon>
        <taxon>Hymenoptera</taxon>
        <taxon>Apocrita</taxon>
        <taxon>Aculeata</taxon>
        <taxon>Formicoidea</taxon>
        <taxon>Formicidae</taxon>
        <taxon>Myrmicinae</taxon>
        <taxon>Cyphomyrmex</taxon>
    </lineage>
</organism>
<protein>
    <submittedName>
        <fullName evidence="1">Uncharacterized protein</fullName>
    </submittedName>
</protein>
<dbReference type="AlphaFoldDB" id="A0A195D3I8"/>